<dbReference type="OrthoDB" id="2019803at2759"/>
<keyword evidence="2 4" id="KW-0863">Zinc-finger</keyword>
<evidence type="ECO:0000313" key="8">
    <source>
        <dbReference type="Proteomes" id="UP001085076"/>
    </source>
</evidence>
<evidence type="ECO:0000313" key="7">
    <source>
        <dbReference type="EMBL" id="KAJ0976310.1"/>
    </source>
</evidence>
<sequence length="253" mass="27126">MEFWGVEVKPNETLKCEPGDDKYLHLSQVANMSLMRILFLFSVLMVSNDFNYSNLGNSKKDELGKPATAKVATAKAATSVAKLKTKTEEPNKADKLKAKAFVDEDDFGDEDDDEEDVDEDDSDDEDMLDMAGDSDDEDDEDNSDEEDEETPNKVESGKKRLPESASKTPAPAKKAKLVSPAGGQKTGGDGKKGGHTATPHPAKQVGKTPASGDKSKQQTPKSAGSVACKSCSKTFNSENALQAHTKAKHAAAK</sequence>
<name>A0A9D5CMZ9_9LILI</name>
<keyword evidence="8" id="KW-1185">Reference proteome</keyword>
<feature type="compositionally biased region" description="Basic and acidic residues" evidence="5">
    <location>
        <begin position="150"/>
        <end position="162"/>
    </location>
</feature>
<comment type="caution">
    <text evidence="7">The sequence shown here is derived from an EMBL/GenBank/DDBJ whole genome shotgun (WGS) entry which is preliminary data.</text>
</comment>
<evidence type="ECO:0000256" key="5">
    <source>
        <dbReference type="SAM" id="MobiDB-lite"/>
    </source>
</evidence>
<accession>A0A9D5CMZ9</accession>
<gene>
    <name evidence="7" type="ORF">J5N97_018275</name>
</gene>
<dbReference type="Pfam" id="PF12171">
    <property type="entry name" value="zf-C2H2_jaz"/>
    <property type="match status" value="1"/>
</dbReference>
<reference evidence="7" key="2">
    <citation type="journal article" date="2022" name="Hortic Res">
        <title>The genome of Dioscorea zingiberensis sheds light on the biosynthesis, origin and evolution of the medicinally important diosgenin saponins.</title>
        <authorList>
            <person name="Li Y."/>
            <person name="Tan C."/>
            <person name="Li Z."/>
            <person name="Guo J."/>
            <person name="Li S."/>
            <person name="Chen X."/>
            <person name="Wang C."/>
            <person name="Dai X."/>
            <person name="Yang H."/>
            <person name="Song W."/>
            <person name="Hou L."/>
            <person name="Xu J."/>
            <person name="Tong Z."/>
            <person name="Xu A."/>
            <person name="Yuan X."/>
            <person name="Wang W."/>
            <person name="Yang Q."/>
            <person name="Chen L."/>
            <person name="Sun Z."/>
            <person name="Wang K."/>
            <person name="Pan B."/>
            <person name="Chen J."/>
            <person name="Bao Y."/>
            <person name="Liu F."/>
            <person name="Qi X."/>
            <person name="Gang D.R."/>
            <person name="Wen J."/>
            <person name="Li J."/>
        </authorList>
    </citation>
    <scope>NUCLEOTIDE SEQUENCE</scope>
    <source>
        <strain evidence="7">Dzin_1.0</strain>
    </source>
</reference>
<feature type="compositionally biased region" description="Basic and acidic residues" evidence="5">
    <location>
        <begin position="85"/>
        <end position="102"/>
    </location>
</feature>
<dbReference type="AlphaFoldDB" id="A0A9D5CMZ9"/>
<evidence type="ECO:0000256" key="3">
    <source>
        <dbReference type="ARBA" id="ARBA00022833"/>
    </source>
</evidence>
<feature type="compositionally biased region" description="Low complexity" evidence="5">
    <location>
        <begin position="71"/>
        <end position="82"/>
    </location>
</feature>
<evidence type="ECO:0000256" key="1">
    <source>
        <dbReference type="ARBA" id="ARBA00022723"/>
    </source>
</evidence>
<protein>
    <recommendedName>
        <fullName evidence="6">C2H2-type domain-containing protein</fullName>
    </recommendedName>
</protein>
<keyword evidence="1" id="KW-0479">Metal-binding</keyword>
<dbReference type="InterPro" id="IPR013087">
    <property type="entry name" value="Znf_C2H2_type"/>
</dbReference>
<dbReference type="PROSITE" id="PS50157">
    <property type="entry name" value="ZINC_FINGER_C2H2_2"/>
    <property type="match status" value="1"/>
</dbReference>
<proteinExistence type="predicted"/>
<evidence type="ECO:0000256" key="4">
    <source>
        <dbReference type="PROSITE-ProRule" id="PRU00042"/>
    </source>
</evidence>
<evidence type="ECO:0000259" key="6">
    <source>
        <dbReference type="PROSITE" id="PS50157"/>
    </source>
</evidence>
<feature type="compositionally biased region" description="Acidic residues" evidence="5">
    <location>
        <begin position="103"/>
        <end position="149"/>
    </location>
</feature>
<dbReference type="PROSITE" id="PS00028">
    <property type="entry name" value="ZINC_FINGER_C2H2_1"/>
    <property type="match status" value="1"/>
</dbReference>
<reference evidence="7" key="1">
    <citation type="submission" date="2021-03" db="EMBL/GenBank/DDBJ databases">
        <authorList>
            <person name="Li Z."/>
            <person name="Yang C."/>
        </authorList>
    </citation>
    <scope>NUCLEOTIDE SEQUENCE</scope>
    <source>
        <strain evidence="7">Dzin_1.0</strain>
        <tissue evidence="7">Leaf</tissue>
    </source>
</reference>
<dbReference type="Proteomes" id="UP001085076">
    <property type="component" value="Miscellaneous, Linkage group lg04"/>
</dbReference>
<organism evidence="7 8">
    <name type="scientific">Dioscorea zingiberensis</name>
    <dbReference type="NCBI Taxonomy" id="325984"/>
    <lineage>
        <taxon>Eukaryota</taxon>
        <taxon>Viridiplantae</taxon>
        <taxon>Streptophyta</taxon>
        <taxon>Embryophyta</taxon>
        <taxon>Tracheophyta</taxon>
        <taxon>Spermatophyta</taxon>
        <taxon>Magnoliopsida</taxon>
        <taxon>Liliopsida</taxon>
        <taxon>Dioscoreales</taxon>
        <taxon>Dioscoreaceae</taxon>
        <taxon>Dioscorea</taxon>
    </lineage>
</organism>
<feature type="domain" description="C2H2-type" evidence="6">
    <location>
        <begin position="226"/>
        <end position="253"/>
    </location>
</feature>
<dbReference type="EMBL" id="JAGGNH010000004">
    <property type="protein sequence ID" value="KAJ0976310.1"/>
    <property type="molecule type" value="Genomic_DNA"/>
</dbReference>
<keyword evidence="3" id="KW-0862">Zinc</keyword>
<dbReference type="InterPro" id="IPR022755">
    <property type="entry name" value="Znf_C2H2_jaz"/>
</dbReference>
<evidence type="ECO:0000256" key="2">
    <source>
        <dbReference type="ARBA" id="ARBA00022771"/>
    </source>
</evidence>
<dbReference type="GO" id="GO:0008270">
    <property type="term" value="F:zinc ion binding"/>
    <property type="evidence" value="ECO:0007669"/>
    <property type="project" value="UniProtKB-KW"/>
</dbReference>
<feature type="region of interest" description="Disordered" evidence="5">
    <location>
        <begin position="71"/>
        <end position="227"/>
    </location>
</feature>